<sequence length="103" mass="11439">MEVALMSIVLVGSLLTCKGGTHGQGRPLEGKDDHSLRQRICRTSYRLCVTDNSVNKVFDEMLMFVHVLRFMYIPCTASSGLAGLYTDDGVFVAIPRRDQNSMP</sequence>
<organism evidence="2 3">
    <name type="scientific">Ensete ventricosum</name>
    <name type="common">Abyssinian banana</name>
    <name type="synonym">Musa ensete</name>
    <dbReference type="NCBI Taxonomy" id="4639"/>
    <lineage>
        <taxon>Eukaryota</taxon>
        <taxon>Viridiplantae</taxon>
        <taxon>Streptophyta</taxon>
        <taxon>Embryophyta</taxon>
        <taxon>Tracheophyta</taxon>
        <taxon>Spermatophyta</taxon>
        <taxon>Magnoliopsida</taxon>
        <taxon>Liliopsida</taxon>
        <taxon>Zingiberales</taxon>
        <taxon>Musaceae</taxon>
        <taxon>Ensete</taxon>
    </lineage>
</organism>
<evidence type="ECO:0000313" key="3">
    <source>
        <dbReference type="Proteomes" id="UP000287651"/>
    </source>
</evidence>
<proteinExistence type="predicted"/>
<evidence type="ECO:0000256" key="1">
    <source>
        <dbReference type="SAM" id="SignalP"/>
    </source>
</evidence>
<comment type="caution">
    <text evidence="2">The sequence shown here is derived from an EMBL/GenBank/DDBJ whole genome shotgun (WGS) entry which is preliminary data.</text>
</comment>
<evidence type="ECO:0000313" key="2">
    <source>
        <dbReference type="EMBL" id="RRT37629.1"/>
    </source>
</evidence>
<dbReference type="AlphaFoldDB" id="A0A426XDS8"/>
<feature type="chain" id="PRO_5019270839" description="Secreted protein" evidence="1">
    <location>
        <begin position="24"/>
        <end position="103"/>
    </location>
</feature>
<accession>A0A426XDS8</accession>
<name>A0A426XDS8_ENSVE</name>
<keyword evidence="1" id="KW-0732">Signal</keyword>
<gene>
    <name evidence="2" type="ORF">B296_00041878</name>
</gene>
<evidence type="ECO:0008006" key="4">
    <source>
        <dbReference type="Google" id="ProtNLM"/>
    </source>
</evidence>
<dbReference type="Proteomes" id="UP000287651">
    <property type="component" value="Unassembled WGS sequence"/>
</dbReference>
<dbReference type="EMBL" id="AMZH03022066">
    <property type="protein sequence ID" value="RRT37629.1"/>
    <property type="molecule type" value="Genomic_DNA"/>
</dbReference>
<protein>
    <recommendedName>
        <fullName evidence="4">Secreted protein</fullName>
    </recommendedName>
</protein>
<reference evidence="2 3" key="1">
    <citation type="journal article" date="2014" name="Agronomy (Basel)">
        <title>A Draft Genome Sequence for Ensete ventricosum, the Drought-Tolerant Tree Against Hunger.</title>
        <authorList>
            <person name="Harrison J."/>
            <person name="Moore K.A."/>
            <person name="Paszkiewicz K."/>
            <person name="Jones T."/>
            <person name="Grant M."/>
            <person name="Ambacheew D."/>
            <person name="Muzemil S."/>
            <person name="Studholme D.J."/>
        </authorList>
    </citation>
    <scope>NUCLEOTIDE SEQUENCE [LARGE SCALE GENOMIC DNA]</scope>
</reference>
<feature type="signal peptide" evidence="1">
    <location>
        <begin position="1"/>
        <end position="23"/>
    </location>
</feature>